<protein>
    <submittedName>
        <fullName evidence="1">Uncharacterized protein</fullName>
    </submittedName>
</protein>
<dbReference type="EMBL" id="HQ403646">
    <property type="protein sequence ID" value="ADX42639.1"/>
    <property type="molecule type" value="Genomic_DNA"/>
</dbReference>
<evidence type="ECO:0000313" key="1">
    <source>
        <dbReference type="EMBL" id="ADX42639.1"/>
    </source>
</evidence>
<dbReference type="Proteomes" id="UP000202663">
    <property type="component" value="Segment"/>
</dbReference>
<sequence>MPMARKNNVEDIEKELLGYFPRAFVLYYYDLVERAYVQYTSPLGHAGESGGQPKKRFNTHNGGLKDEAAQKEKRAIDRLLRSFVRDGGSQTRSAEEVKCSVCTKRMGVTWLYCAWCGAMKGETRAERVQRVEHRSADGQVLRVTPEPVVHAPRVR</sequence>
<dbReference type="GeneID" id="10896996"/>
<keyword evidence="2" id="KW-1185">Reference proteome</keyword>
<name>F8S0W4_9CAUD</name>
<accession>F8S0W4</accession>
<dbReference type="KEGG" id="vg:10896996"/>
<dbReference type="OrthoDB" id="16141at10239"/>
<dbReference type="RefSeq" id="YP_004678823.1">
    <property type="nucleotide sequence ID" value="NC_015720.1"/>
</dbReference>
<proteinExistence type="predicted"/>
<evidence type="ECO:0000313" key="2">
    <source>
        <dbReference type="Proteomes" id="UP000202663"/>
    </source>
</evidence>
<reference evidence="1 2" key="1">
    <citation type="journal article" date="2011" name="Appl. Environ. Microbiol.">
        <title>Characterization of the genome of the polyvalent lytic bacteriophage GTE2, which has potential for biocontrol of Gordonia-, Rhodococcus-, and Nocardia-stabilized foams in activated sludge plants.</title>
        <authorList>
            <person name="Petrovski S."/>
            <person name="Seviour R.J."/>
            <person name="Tillett D."/>
        </authorList>
    </citation>
    <scope>NUCLEOTIDE SEQUENCE [LARGE SCALE GENOMIC DNA]</scope>
</reference>
<organism evidence="1 2">
    <name type="scientific">Gordonia phage GTE2</name>
    <dbReference type="NCBI Taxonomy" id="981323"/>
    <lineage>
        <taxon>Viruses</taxon>
        <taxon>Duplodnaviria</taxon>
        <taxon>Heunggongvirae</taxon>
        <taxon>Uroviricota</taxon>
        <taxon>Caudoviricetes</taxon>
        <taxon>Emalynvirus</taxon>
        <taxon>Emalynvirus GTE2</taxon>
    </lineage>
</organism>